<dbReference type="AlphaFoldDB" id="A0AAW0WU72"/>
<dbReference type="GO" id="GO:0008061">
    <property type="term" value="F:chitin binding"/>
    <property type="evidence" value="ECO:0007669"/>
    <property type="project" value="InterPro"/>
</dbReference>
<feature type="domain" description="Chitin-binding type-2" evidence="1">
    <location>
        <begin position="68"/>
        <end position="124"/>
    </location>
</feature>
<comment type="caution">
    <text evidence="2">The sequence shown here is derived from an EMBL/GenBank/DDBJ whole genome shotgun (WGS) entry which is preliminary data.</text>
</comment>
<evidence type="ECO:0000313" key="2">
    <source>
        <dbReference type="EMBL" id="KAK8729344.1"/>
    </source>
</evidence>
<dbReference type="PANTHER" id="PTHR22933">
    <property type="entry name" value="FI18007P1-RELATED"/>
    <property type="match status" value="1"/>
</dbReference>
<keyword evidence="3" id="KW-1185">Reference proteome</keyword>
<evidence type="ECO:0000313" key="3">
    <source>
        <dbReference type="Proteomes" id="UP001445076"/>
    </source>
</evidence>
<dbReference type="EMBL" id="JARKIK010000068">
    <property type="protein sequence ID" value="KAK8729344.1"/>
    <property type="molecule type" value="Genomic_DNA"/>
</dbReference>
<gene>
    <name evidence="2" type="ORF">OTU49_008777</name>
</gene>
<proteinExistence type="predicted"/>
<name>A0AAW0WU72_CHEQU</name>
<dbReference type="Pfam" id="PF01607">
    <property type="entry name" value="CBM_14"/>
    <property type="match status" value="1"/>
</dbReference>
<dbReference type="InterPro" id="IPR036508">
    <property type="entry name" value="Chitin-bd_dom_sf"/>
</dbReference>
<feature type="non-terminal residue" evidence="2">
    <location>
        <position position="1"/>
    </location>
</feature>
<organism evidence="2 3">
    <name type="scientific">Cherax quadricarinatus</name>
    <name type="common">Australian red claw crayfish</name>
    <dbReference type="NCBI Taxonomy" id="27406"/>
    <lineage>
        <taxon>Eukaryota</taxon>
        <taxon>Metazoa</taxon>
        <taxon>Ecdysozoa</taxon>
        <taxon>Arthropoda</taxon>
        <taxon>Crustacea</taxon>
        <taxon>Multicrustacea</taxon>
        <taxon>Malacostraca</taxon>
        <taxon>Eumalacostraca</taxon>
        <taxon>Eucarida</taxon>
        <taxon>Decapoda</taxon>
        <taxon>Pleocyemata</taxon>
        <taxon>Astacidea</taxon>
        <taxon>Parastacoidea</taxon>
        <taxon>Parastacidae</taxon>
        <taxon>Cherax</taxon>
    </lineage>
</organism>
<dbReference type="PANTHER" id="PTHR22933:SF43">
    <property type="entry name" value="LP10131P"/>
    <property type="match status" value="1"/>
</dbReference>
<dbReference type="Gene3D" id="2.170.140.10">
    <property type="entry name" value="Chitin binding domain"/>
    <property type="match status" value="1"/>
</dbReference>
<protein>
    <recommendedName>
        <fullName evidence="1">Chitin-binding type-2 domain-containing protein</fullName>
    </recommendedName>
</protein>
<evidence type="ECO:0000259" key="1">
    <source>
        <dbReference type="PROSITE" id="PS50940"/>
    </source>
</evidence>
<dbReference type="SUPFAM" id="SSF57625">
    <property type="entry name" value="Invertebrate chitin-binding proteins"/>
    <property type="match status" value="1"/>
</dbReference>
<sequence>VSGVPRATAGTTSILFRDSAAEMLRIICCASVAVMVVMAQQPLSFPDDVLADPDDLPFPTYSQVPDTAFSCEGRSGLFPDPEAGCQAFHICKGRFMYSFLCPNATLFSANYRVCDHYYNVRCATTNPSSP</sequence>
<reference evidence="2 3" key="1">
    <citation type="journal article" date="2024" name="BMC Genomics">
        <title>Genome assembly of redclaw crayfish (Cherax quadricarinatus) provides insights into its immune adaptation and hypoxia tolerance.</title>
        <authorList>
            <person name="Liu Z."/>
            <person name="Zheng J."/>
            <person name="Li H."/>
            <person name="Fang K."/>
            <person name="Wang S."/>
            <person name="He J."/>
            <person name="Zhou D."/>
            <person name="Weng S."/>
            <person name="Chi M."/>
            <person name="Gu Z."/>
            <person name="He J."/>
            <person name="Li F."/>
            <person name="Wang M."/>
        </authorList>
    </citation>
    <scope>NUCLEOTIDE SEQUENCE [LARGE SCALE GENOMIC DNA]</scope>
    <source>
        <strain evidence="2">ZL_2023a</strain>
    </source>
</reference>
<dbReference type="InterPro" id="IPR052976">
    <property type="entry name" value="Scoloptoxin-like"/>
</dbReference>
<dbReference type="InterPro" id="IPR002557">
    <property type="entry name" value="Chitin-bd_dom"/>
</dbReference>
<accession>A0AAW0WU72</accession>
<dbReference type="PROSITE" id="PS50940">
    <property type="entry name" value="CHIT_BIND_II"/>
    <property type="match status" value="1"/>
</dbReference>
<dbReference type="SMART" id="SM00494">
    <property type="entry name" value="ChtBD2"/>
    <property type="match status" value="1"/>
</dbReference>
<dbReference type="GO" id="GO:0005576">
    <property type="term" value="C:extracellular region"/>
    <property type="evidence" value="ECO:0007669"/>
    <property type="project" value="InterPro"/>
</dbReference>
<dbReference type="Proteomes" id="UP001445076">
    <property type="component" value="Unassembled WGS sequence"/>
</dbReference>